<protein>
    <submittedName>
        <fullName evidence="5">Uncharacterized protein</fullName>
    </submittedName>
</protein>
<dbReference type="PANTHER" id="PTHR37534">
    <property type="entry name" value="TRANSCRIPTIONAL ACTIVATOR PROTEIN UGA3"/>
    <property type="match status" value="1"/>
</dbReference>
<keyword evidence="3" id="KW-0175">Coiled coil</keyword>
<dbReference type="Pfam" id="PF11951">
    <property type="entry name" value="Fungal_trans_2"/>
    <property type="match status" value="1"/>
</dbReference>
<dbReference type="InterPro" id="IPR021858">
    <property type="entry name" value="Fun_TF"/>
</dbReference>
<dbReference type="PANTHER" id="PTHR37534:SF9">
    <property type="entry name" value="ZN(II)2CYS6 TRANSCRIPTION FACTOR (EUROFUNG)"/>
    <property type="match status" value="1"/>
</dbReference>
<feature type="region of interest" description="Disordered" evidence="4">
    <location>
        <begin position="493"/>
        <end position="530"/>
    </location>
</feature>
<accession>A0A420SQN2</accession>
<dbReference type="GO" id="GO:0003700">
    <property type="term" value="F:DNA-binding transcription factor activity"/>
    <property type="evidence" value="ECO:0007669"/>
    <property type="project" value="TreeGrafter"/>
</dbReference>
<evidence type="ECO:0000256" key="4">
    <source>
        <dbReference type="SAM" id="MobiDB-lite"/>
    </source>
</evidence>
<reference evidence="5 6" key="1">
    <citation type="journal article" date="2018" name="Sci. Rep.">
        <title>Characterisation of pathogen-specific regions and novel effector candidates in Fusarium oxysporum f. sp. cepae.</title>
        <authorList>
            <person name="Armitage A.D."/>
            <person name="Taylor A."/>
            <person name="Sobczyk M.K."/>
            <person name="Baxter L."/>
            <person name="Greenfield B.P."/>
            <person name="Bates H.J."/>
            <person name="Wilson F."/>
            <person name="Jackson A.C."/>
            <person name="Ott S."/>
            <person name="Harrison R.J."/>
            <person name="Clarkson J.P."/>
        </authorList>
    </citation>
    <scope>NUCLEOTIDE SEQUENCE [LARGE SCALE GENOMIC DNA]</scope>
    <source>
        <strain evidence="5 6">Fp_A8</strain>
    </source>
</reference>
<evidence type="ECO:0000256" key="2">
    <source>
        <dbReference type="ARBA" id="ARBA00023242"/>
    </source>
</evidence>
<keyword evidence="2" id="KW-0539">Nucleus</keyword>
<feature type="region of interest" description="Disordered" evidence="4">
    <location>
        <begin position="449"/>
        <end position="468"/>
    </location>
</feature>
<feature type="compositionally biased region" description="Polar residues" evidence="4">
    <location>
        <begin position="408"/>
        <end position="418"/>
    </location>
</feature>
<sequence length="820" mass="91259">MINDYEQRVEDMASRLPILKAKFEDLRSASVQNQIDLRSDLASKISSAVDTLTKLAQLICGQPERFSPHPEIKVTMKELNSSWKETNKAAKNLLDNININYINIADFNNVSLGRWYNQAVNLQAALRATQKSTKKEYRIEKSIQLSLFQARRDAESHVHSLQQTLDEAQSEYDGLDQLALNPTIRRMTLQRFEHAMAICTFDLSDAKNAVQTAIEQGSATEQRLREQESTVREINNLVTMQADLVSQGSSLLTDCSDLMGSVEHAEDEISCIKIHHFRAWQLINRLSDRSESAEFALSKAACASCILMVIDTILDDHTLTARLTEMVQHLANYDDSEGCIRGIITGDYPNGLLAGLPLNPFALSGHGQDSETPSPGEKITNWMCYKRNRACNISSARFRVYNRGSDPQPATAQRPSKSSEPDPIDNSCRNADEDALDRSWHLFVGNDSTSPDLDVAAETPSVPSPTSNAVYDTSHILVRLASLPRVHPSEAQPHLAIGASPPGTSGTVSSPPSNSIAAQSEVPRRDSNIPEPFDFIVSPSSFGTDESLPHLPAMVAAHALTPPDDYTNARARASTNLIDQKSEIIETDPELSFFLRQFADTMGNWMDLFDMDRHYHRVIPMLAWSSPLLLYSACAVAAKQLTLVEPSPQELRSYMEFRQTTSHKDFAWYSTKYYDRAISLLLRYVSDLSSGDSGQEIAEQQSERDHDPKPCGNEIIIAATILSVYEFLTASDQTWSEHLDGIRSFIRLSDELGFNFQPTSASLILDPLLPSLLRAACWNFARQDFLAACETSPSLFKHFSTSLLSNEGIANVVSDQWSQD</sequence>
<evidence type="ECO:0000313" key="5">
    <source>
        <dbReference type="EMBL" id="RKL31599.1"/>
    </source>
</evidence>
<dbReference type="GO" id="GO:0005634">
    <property type="term" value="C:nucleus"/>
    <property type="evidence" value="ECO:0007669"/>
    <property type="project" value="UniProtKB-SubCell"/>
</dbReference>
<dbReference type="AlphaFoldDB" id="A0A420SQN2"/>
<feature type="region of interest" description="Disordered" evidence="4">
    <location>
        <begin position="402"/>
        <end position="431"/>
    </location>
</feature>
<dbReference type="EMBL" id="MRDB01000047">
    <property type="protein sequence ID" value="RKL31599.1"/>
    <property type="molecule type" value="Genomic_DNA"/>
</dbReference>
<comment type="subcellular location">
    <subcellularLocation>
        <location evidence="1">Nucleus</location>
    </subcellularLocation>
</comment>
<dbReference type="GO" id="GO:0045944">
    <property type="term" value="P:positive regulation of transcription by RNA polymerase II"/>
    <property type="evidence" value="ECO:0007669"/>
    <property type="project" value="TreeGrafter"/>
</dbReference>
<organism evidence="5 6">
    <name type="scientific">Gibberella intermedia</name>
    <name type="common">Bulb rot disease fungus</name>
    <name type="synonym">Fusarium proliferatum</name>
    <dbReference type="NCBI Taxonomy" id="948311"/>
    <lineage>
        <taxon>Eukaryota</taxon>
        <taxon>Fungi</taxon>
        <taxon>Dikarya</taxon>
        <taxon>Ascomycota</taxon>
        <taxon>Pezizomycotina</taxon>
        <taxon>Sordariomycetes</taxon>
        <taxon>Hypocreomycetidae</taxon>
        <taxon>Hypocreales</taxon>
        <taxon>Nectriaceae</taxon>
        <taxon>Fusarium</taxon>
        <taxon>Fusarium fujikuroi species complex</taxon>
    </lineage>
</organism>
<proteinExistence type="predicted"/>
<evidence type="ECO:0000313" key="6">
    <source>
        <dbReference type="Proteomes" id="UP000283569"/>
    </source>
</evidence>
<feature type="coiled-coil region" evidence="3">
    <location>
        <begin position="151"/>
        <end position="178"/>
    </location>
</feature>
<feature type="compositionally biased region" description="Low complexity" evidence="4">
    <location>
        <begin position="500"/>
        <end position="515"/>
    </location>
</feature>
<dbReference type="GO" id="GO:0000976">
    <property type="term" value="F:transcription cis-regulatory region binding"/>
    <property type="evidence" value="ECO:0007669"/>
    <property type="project" value="TreeGrafter"/>
</dbReference>
<evidence type="ECO:0000256" key="1">
    <source>
        <dbReference type="ARBA" id="ARBA00004123"/>
    </source>
</evidence>
<comment type="caution">
    <text evidence="5">The sequence shown here is derived from an EMBL/GenBank/DDBJ whole genome shotgun (WGS) entry which is preliminary data.</text>
</comment>
<gene>
    <name evidence="5" type="ORF">BFJ72_g11003</name>
</gene>
<evidence type="ECO:0000256" key="3">
    <source>
        <dbReference type="SAM" id="Coils"/>
    </source>
</evidence>
<name>A0A420SQN2_GIBIN</name>
<dbReference type="Proteomes" id="UP000283569">
    <property type="component" value="Unassembled WGS sequence"/>
</dbReference>